<dbReference type="AlphaFoldDB" id="A0A7X2MZC6"/>
<sequence>MIKVSLFTSFVSDSEKDADQPAFINSALNMKKAPVSIIDLRGNYGGSSNTGIQWIKNYIGESNLSDYSFEREGNLLLVSTPVQKIFNDVGITDFSKKTQSSFLVFSKGQKAPFLAKWCLIKIIVLL</sequence>
<dbReference type="EMBL" id="VULX01000017">
    <property type="protein sequence ID" value="MSR91896.1"/>
    <property type="molecule type" value="Genomic_DNA"/>
</dbReference>
<protein>
    <recommendedName>
        <fullName evidence="3">Tail specific protease domain-containing protein</fullName>
    </recommendedName>
</protein>
<name>A0A7X2MZC6_9CLOT</name>
<dbReference type="Proteomes" id="UP000460287">
    <property type="component" value="Unassembled WGS sequence"/>
</dbReference>
<comment type="caution">
    <text evidence="1">The sequence shown here is derived from an EMBL/GenBank/DDBJ whole genome shotgun (WGS) entry which is preliminary data.</text>
</comment>
<proteinExistence type="predicted"/>
<keyword evidence="2" id="KW-1185">Reference proteome</keyword>
<evidence type="ECO:0000313" key="1">
    <source>
        <dbReference type="EMBL" id="MSR91896.1"/>
    </source>
</evidence>
<reference evidence="1 2" key="1">
    <citation type="submission" date="2019-08" db="EMBL/GenBank/DDBJ databases">
        <title>In-depth cultivation of the pig gut microbiome towards novel bacterial diversity and tailored functional studies.</title>
        <authorList>
            <person name="Wylensek D."/>
            <person name="Hitch T.C.A."/>
            <person name="Clavel T."/>
        </authorList>
    </citation>
    <scope>NUCLEOTIDE SEQUENCE [LARGE SCALE GENOMIC DNA]</scope>
    <source>
        <strain evidence="1 2">WCA-383-APC-5B</strain>
    </source>
</reference>
<organism evidence="1 2">
    <name type="scientific">Inconstantimicrobium porci</name>
    <dbReference type="NCBI Taxonomy" id="2652291"/>
    <lineage>
        <taxon>Bacteria</taxon>
        <taxon>Bacillati</taxon>
        <taxon>Bacillota</taxon>
        <taxon>Clostridia</taxon>
        <taxon>Eubacteriales</taxon>
        <taxon>Clostridiaceae</taxon>
        <taxon>Inconstantimicrobium</taxon>
    </lineage>
</organism>
<accession>A0A7X2MZC6</accession>
<gene>
    <name evidence="1" type="ORF">FYJ33_10890</name>
</gene>
<dbReference type="RefSeq" id="WP_154531793.1">
    <property type="nucleotide sequence ID" value="NZ_VULX01000017.1"/>
</dbReference>
<evidence type="ECO:0008006" key="3">
    <source>
        <dbReference type="Google" id="ProtNLM"/>
    </source>
</evidence>
<evidence type="ECO:0000313" key="2">
    <source>
        <dbReference type="Proteomes" id="UP000460287"/>
    </source>
</evidence>
<dbReference type="Gene3D" id="3.90.226.10">
    <property type="entry name" value="2-enoyl-CoA Hydratase, Chain A, domain 1"/>
    <property type="match status" value="1"/>
</dbReference>